<dbReference type="AlphaFoldDB" id="A0AA36G845"/>
<dbReference type="EMBL" id="CATQJA010002663">
    <property type="protein sequence ID" value="CAJ0581553.1"/>
    <property type="molecule type" value="Genomic_DNA"/>
</dbReference>
<sequence>MCRLGTALCIFFVILYTLILTLAIGDYELKTRYRAQHSGLQSNLSEPNIVTGLYTYGKEFCVQINLCNAYSGNSTAG</sequence>
<comment type="caution">
    <text evidence="1">The sequence shown here is derived from an EMBL/GenBank/DDBJ whole genome shotgun (WGS) entry which is preliminary data.</text>
</comment>
<evidence type="ECO:0000313" key="2">
    <source>
        <dbReference type="Proteomes" id="UP001177023"/>
    </source>
</evidence>
<name>A0AA36G845_9BILA</name>
<keyword evidence="2" id="KW-1185">Reference proteome</keyword>
<evidence type="ECO:0000313" key="1">
    <source>
        <dbReference type="EMBL" id="CAJ0581553.1"/>
    </source>
</evidence>
<feature type="non-terminal residue" evidence="1">
    <location>
        <position position="1"/>
    </location>
</feature>
<proteinExistence type="predicted"/>
<organism evidence="1 2">
    <name type="scientific">Mesorhabditis spiculigera</name>
    <dbReference type="NCBI Taxonomy" id="96644"/>
    <lineage>
        <taxon>Eukaryota</taxon>
        <taxon>Metazoa</taxon>
        <taxon>Ecdysozoa</taxon>
        <taxon>Nematoda</taxon>
        <taxon>Chromadorea</taxon>
        <taxon>Rhabditida</taxon>
        <taxon>Rhabditina</taxon>
        <taxon>Rhabditomorpha</taxon>
        <taxon>Rhabditoidea</taxon>
        <taxon>Rhabditidae</taxon>
        <taxon>Mesorhabditinae</taxon>
        <taxon>Mesorhabditis</taxon>
    </lineage>
</organism>
<gene>
    <name evidence="1" type="ORF">MSPICULIGERA_LOCUS19710</name>
</gene>
<dbReference type="Proteomes" id="UP001177023">
    <property type="component" value="Unassembled WGS sequence"/>
</dbReference>
<accession>A0AA36G845</accession>
<reference evidence="1" key="1">
    <citation type="submission" date="2023-06" db="EMBL/GenBank/DDBJ databases">
        <authorList>
            <person name="Delattre M."/>
        </authorList>
    </citation>
    <scope>NUCLEOTIDE SEQUENCE</scope>
    <source>
        <strain evidence="1">AF72</strain>
    </source>
</reference>
<protein>
    <submittedName>
        <fullName evidence="1">Uncharacterized protein</fullName>
    </submittedName>
</protein>